<keyword evidence="1 3" id="KW-0963">Cytoplasm</keyword>
<evidence type="ECO:0000256" key="4">
    <source>
        <dbReference type="SAM" id="MobiDB-lite"/>
    </source>
</evidence>
<dbReference type="AlphaFoldDB" id="A0A9W8AP37"/>
<dbReference type="Gene3D" id="3.40.50.620">
    <property type="entry name" value="HUPs"/>
    <property type="match status" value="1"/>
</dbReference>
<dbReference type="PANTHER" id="PTHR20882">
    <property type="entry name" value="CYTOPLASMIC TRNA 2-THIOLATION PROTEIN 2"/>
    <property type="match status" value="1"/>
</dbReference>
<accession>A0A9W8AP37</accession>
<comment type="similarity">
    <text evidence="3">Belongs to the CTU2/NCS2 family.</text>
</comment>
<proteinExistence type="inferred from homology"/>
<keyword evidence="2 3" id="KW-0819">tRNA processing</keyword>
<reference evidence="5" key="1">
    <citation type="submission" date="2022-07" db="EMBL/GenBank/DDBJ databases">
        <title>Phylogenomic reconstructions and comparative analyses of Kickxellomycotina fungi.</title>
        <authorList>
            <person name="Reynolds N.K."/>
            <person name="Stajich J.E."/>
            <person name="Barry K."/>
            <person name="Grigoriev I.V."/>
            <person name="Crous P."/>
            <person name="Smith M.E."/>
        </authorList>
    </citation>
    <scope>NUCLEOTIDE SEQUENCE</scope>
    <source>
        <strain evidence="5">RSA 1196</strain>
    </source>
</reference>
<keyword evidence="6" id="KW-1185">Reference proteome</keyword>
<dbReference type="InterPro" id="IPR014729">
    <property type="entry name" value="Rossmann-like_a/b/a_fold"/>
</dbReference>
<evidence type="ECO:0000256" key="3">
    <source>
        <dbReference type="HAMAP-Rule" id="MF_03054"/>
    </source>
</evidence>
<dbReference type="EMBL" id="JANBPY010002722">
    <property type="protein sequence ID" value="KAJ1953936.1"/>
    <property type="molecule type" value="Genomic_DNA"/>
</dbReference>
<dbReference type="GO" id="GO:0016783">
    <property type="term" value="F:sulfurtransferase activity"/>
    <property type="evidence" value="ECO:0007669"/>
    <property type="project" value="TreeGrafter"/>
</dbReference>
<organism evidence="5 6">
    <name type="scientific">Dispira parvispora</name>
    <dbReference type="NCBI Taxonomy" id="1520584"/>
    <lineage>
        <taxon>Eukaryota</taxon>
        <taxon>Fungi</taxon>
        <taxon>Fungi incertae sedis</taxon>
        <taxon>Zoopagomycota</taxon>
        <taxon>Kickxellomycotina</taxon>
        <taxon>Dimargaritomycetes</taxon>
        <taxon>Dimargaritales</taxon>
        <taxon>Dimargaritaceae</taxon>
        <taxon>Dispira</taxon>
    </lineage>
</organism>
<dbReference type="GO" id="GO:0032447">
    <property type="term" value="P:protein urmylation"/>
    <property type="evidence" value="ECO:0007669"/>
    <property type="project" value="UniProtKB-UniRule"/>
</dbReference>
<dbReference type="GO" id="GO:0016779">
    <property type="term" value="F:nucleotidyltransferase activity"/>
    <property type="evidence" value="ECO:0007669"/>
    <property type="project" value="UniProtKB-UniRule"/>
</dbReference>
<dbReference type="SUPFAM" id="SSF52402">
    <property type="entry name" value="Adenine nucleotide alpha hydrolases-like"/>
    <property type="match status" value="1"/>
</dbReference>
<dbReference type="Pfam" id="PF10288">
    <property type="entry name" value="CTU2"/>
    <property type="match status" value="1"/>
</dbReference>
<evidence type="ECO:0000313" key="5">
    <source>
        <dbReference type="EMBL" id="KAJ1953936.1"/>
    </source>
</evidence>
<protein>
    <recommendedName>
        <fullName evidence="3">Cytoplasmic tRNA 2-thiolation protein 2</fullName>
    </recommendedName>
</protein>
<feature type="region of interest" description="Disordered" evidence="4">
    <location>
        <begin position="443"/>
        <end position="469"/>
    </location>
</feature>
<sequence length="494" mass="54819">MCDANNDSTPAPVSKGRQPKRSNDICHKCGLTKPAVRIRHTYYCNPCFKKSFVNKFRSTMGKALRLSSSHKPRVLMGYSGGTSSRALLNLVGQYSRHEFVTDDRDKFAKLVVCHIDTTGLFPEQPHDTEGIRQSVEAAYPHVTYDNVPLEQVLTLQTTNDPLTGGWLMELSPVSDAVAGDFCFIPRRTLTETQSSPAHRLTELFQAATKLSTKEDLLEHLKFQLLVQRAIHHQCDYIILGDTCTRLAIRTLANTGKGRGFALPLSLGGHPTWFNGIEFIRPLRECLVKEAALYNHLEQLQVFPTPSFTTLRPTKSSINKLTEDFIYGLDRDFPSTTSAVTRTAGKLKASDQVPNNAACLLCLMPVERDSVEWKTAITVRTCPNSADPAPTGESTVTAPPHPVEVNSADSPLRLTNYFCYACQTTLSEMRPGAQLPLLIYNESQGAKDPKESPVDVGGDQDTTMGGSEKVEQLSTRGRLWKHSELYDQIANYLLE</sequence>
<dbReference type="InterPro" id="IPR019407">
    <property type="entry name" value="CTU2"/>
</dbReference>
<feature type="compositionally biased region" description="Polar residues" evidence="4">
    <location>
        <begin position="1"/>
        <end position="11"/>
    </location>
</feature>
<dbReference type="GO" id="GO:0002143">
    <property type="term" value="P:tRNA wobble position uridine thiolation"/>
    <property type="evidence" value="ECO:0007669"/>
    <property type="project" value="TreeGrafter"/>
</dbReference>
<evidence type="ECO:0000256" key="2">
    <source>
        <dbReference type="ARBA" id="ARBA00022694"/>
    </source>
</evidence>
<dbReference type="PANTHER" id="PTHR20882:SF14">
    <property type="entry name" value="CYTOPLASMIC TRNA 2-THIOLATION PROTEIN 2"/>
    <property type="match status" value="1"/>
</dbReference>
<dbReference type="GO" id="GO:0000049">
    <property type="term" value="F:tRNA binding"/>
    <property type="evidence" value="ECO:0007669"/>
    <property type="project" value="InterPro"/>
</dbReference>
<comment type="caution">
    <text evidence="5">The sequence shown here is derived from an EMBL/GenBank/DDBJ whole genome shotgun (WGS) entry which is preliminary data.</text>
</comment>
<evidence type="ECO:0000313" key="6">
    <source>
        <dbReference type="Proteomes" id="UP001150925"/>
    </source>
</evidence>
<comment type="subcellular location">
    <subcellularLocation>
        <location evidence="3">Cytoplasm</location>
    </subcellularLocation>
</comment>
<dbReference type="GO" id="GO:0005829">
    <property type="term" value="C:cytosol"/>
    <property type="evidence" value="ECO:0007669"/>
    <property type="project" value="TreeGrafter"/>
</dbReference>
<gene>
    <name evidence="3 5" type="primary">CTU2</name>
    <name evidence="3" type="synonym">NCS2</name>
    <name evidence="5" type="ORF">IWQ62_005875</name>
</gene>
<feature type="region of interest" description="Disordered" evidence="4">
    <location>
        <begin position="1"/>
        <end position="22"/>
    </location>
</feature>
<dbReference type="Proteomes" id="UP001150925">
    <property type="component" value="Unassembled WGS sequence"/>
</dbReference>
<dbReference type="HAMAP" id="MF_03054">
    <property type="entry name" value="CTU2"/>
    <property type="match status" value="1"/>
</dbReference>
<comment type="function">
    <text evidence="3">Plays a central role in 2-thiolation of mcm(5)S(2)U at tRNA wobble positions of tRNA(Lys), tRNA(Glu) and tRNA(Gln). May act by forming a heterodimer with NCS6 that ligates sulfur from thiocarboxylated URM1 onto the uridine of tRNAs at wobble position. Prior mcm(5) tRNA modification by the elongator complex is required for 2-thiolation. May also be involved in protein urmylation.</text>
</comment>
<evidence type="ECO:0000256" key="1">
    <source>
        <dbReference type="ARBA" id="ARBA00022490"/>
    </source>
</evidence>
<comment type="pathway">
    <text evidence="3">tRNA modification; 5-methoxycarbonylmethyl-2-thiouridine-tRNA biosynthesis.</text>
</comment>
<name>A0A9W8AP37_9FUNG</name>
<dbReference type="OrthoDB" id="25129at2759"/>